<dbReference type="AlphaFoldDB" id="I4G521"/>
<dbReference type="Proteomes" id="UP000003480">
    <property type="component" value="Unassembled WGS sequence"/>
</dbReference>
<comment type="caution">
    <text evidence="1">The sequence shown here is derived from an EMBL/GenBank/DDBJ whole genome shotgun (WGS) entry which is preliminary data.</text>
</comment>
<name>I4G521_MICAE</name>
<evidence type="ECO:0000313" key="2">
    <source>
        <dbReference type="Proteomes" id="UP000003480"/>
    </source>
</evidence>
<gene>
    <name evidence="1" type="ORF">MICAC_4030005</name>
</gene>
<reference evidence="1 2" key="1">
    <citation type="submission" date="2012-04" db="EMBL/GenBank/DDBJ databases">
        <authorList>
            <person name="Genoscope - CEA"/>
        </authorList>
    </citation>
    <scope>NUCLEOTIDE SEQUENCE [LARGE SCALE GENOMIC DNA]</scope>
    <source>
        <strain evidence="1 2">9443</strain>
    </source>
</reference>
<dbReference type="EMBL" id="CAIJ01000339">
    <property type="protein sequence ID" value="CCI03032.1"/>
    <property type="molecule type" value="Genomic_DNA"/>
</dbReference>
<protein>
    <submittedName>
        <fullName evidence="1">Uncharacterized protein</fullName>
    </submittedName>
</protein>
<organism evidence="1 2">
    <name type="scientific">Microcystis aeruginosa PCC 9443</name>
    <dbReference type="NCBI Taxonomy" id="1160281"/>
    <lineage>
        <taxon>Bacteria</taxon>
        <taxon>Bacillati</taxon>
        <taxon>Cyanobacteriota</taxon>
        <taxon>Cyanophyceae</taxon>
        <taxon>Oscillatoriophycideae</taxon>
        <taxon>Chroococcales</taxon>
        <taxon>Microcystaceae</taxon>
        <taxon>Microcystis</taxon>
    </lineage>
</organism>
<accession>I4G521</accession>
<dbReference type="HOGENOM" id="CLU_3154847_0_0_3"/>
<evidence type="ECO:0000313" key="1">
    <source>
        <dbReference type="EMBL" id="CCI03032.1"/>
    </source>
</evidence>
<proteinExistence type="predicted"/>
<sequence length="48" mass="5712">MLKFKNRVFISSRQLSEAILLFLTLGIELYSNPKVQQYINHPRSHNYC</sequence>